<gene>
    <name evidence="3" type="ORF">CDD82_280</name>
</gene>
<evidence type="ECO:0000313" key="4">
    <source>
        <dbReference type="Proteomes" id="UP000224854"/>
    </source>
</evidence>
<feature type="domain" description="DUF2423" evidence="2">
    <location>
        <begin position="1"/>
        <end position="44"/>
    </location>
</feature>
<dbReference type="PANTHER" id="PTHR28219">
    <property type="entry name" value="UPF0642 PROTEIN YBL028C"/>
    <property type="match status" value="1"/>
</dbReference>
<dbReference type="EMBL" id="NJEU01000106">
    <property type="protein sequence ID" value="PHH81644.1"/>
    <property type="molecule type" value="Genomic_DNA"/>
</dbReference>
<keyword evidence="4" id="KW-1185">Reference proteome</keyword>
<dbReference type="PANTHER" id="PTHR28219:SF1">
    <property type="entry name" value="UPF0642 PROTEIN YBL028C"/>
    <property type="match status" value="1"/>
</dbReference>
<evidence type="ECO:0000313" key="3">
    <source>
        <dbReference type="EMBL" id="PHH81644.1"/>
    </source>
</evidence>
<dbReference type="AlphaFoldDB" id="A0A2C5ZQE4"/>
<dbReference type="OrthoDB" id="4087970at2759"/>
<dbReference type="Pfam" id="PF10338">
    <property type="entry name" value="YBL028C_N"/>
    <property type="match status" value="1"/>
</dbReference>
<evidence type="ECO:0000259" key="2">
    <source>
        <dbReference type="Pfam" id="PF10338"/>
    </source>
</evidence>
<accession>A0A2C5ZQE4</accession>
<reference evidence="3 4" key="1">
    <citation type="submission" date="2017-06" db="EMBL/GenBank/DDBJ databases">
        <title>Ant-infecting Ophiocordyceps genomes reveal a high diversity of potential behavioral manipulation genes and a possible major role for enterotoxins.</title>
        <authorList>
            <person name="De Bekker C."/>
            <person name="Evans H.C."/>
            <person name="Brachmann A."/>
            <person name="Hughes D.P."/>
        </authorList>
    </citation>
    <scope>NUCLEOTIDE SEQUENCE [LARGE SCALE GENOMIC DNA]</scope>
    <source>
        <strain evidence="3 4">1348a</strain>
    </source>
</reference>
<comment type="caution">
    <text evidence="3">The sequence shown here is derived from an EMBL/GenBank/DDBJ whole genome shotgun (WGS) entry which is preliminary data.</text>
</comment>
<feature type="region of interest" description="Disordered" evidence="1">
    <location>
        <begin position="94"/>
        <end position="129"/>
    </location>
</feature>
<protein>
    <recommendedName>
        <fullName evidence="2">DUF2423 domain-containing protein</fullName>
    </recommendedName>
</protein>
<name>A0A2C5ZQE4_9HYPO</name>
<feature type="compositionally biased region" description="Basic residues" evidence="1">
    <location>
        <begin position="94"/>
        <end position="107"/>
    </location>
</feature>
<dbReference type="Proteomes" id="UP000224854">
    <property type="component" value="Unassembled WGS sequence"/>
</dbReference>
<dbReference type="GO" id="GO:0030687">
    <property type="term" value="C:preribosome, large subunit precursor"/>
    <property type="evidence" value="ECO:0007669"/>
    <property type="project" value="TreeGrafter"/>
</dbReference>
<feature type="region of interest" description="Disordered" evidence="1">
    <location>
        <begin position="1"/>
        <end position="22"/>
    </location>
</feature>
<organism evidence="3 4">
    <name type="scientific">Ophiocordyceps australis</name>
    <dbReference type="NCBI Taxonomy" id="1399860"/>
    <lineage>
        <taxon>Eukaryota</taxon>
        <taxon>Fungi</taxon>
        <taxon>Dikarya</taxon>
        <taxon>Ascomycota</taxon>
        <taxon>Pezizomycotina</taxon>
        <taxon>Sordariomycetes</taxon>
        <taxon>Hypocreomycetidae</taxon>
        <taxon>Hypocreales</taxon>
        <taxon>Ophiocordycipitaceae</taxon>
        <taxon>Ophiocordyceps</taxon>
    </lineage>
</organism>
<feature type="compositionally biased region" description="Basic residues" evidence="1">
    <location>
        <begin position="8"/>
        <end position="18"/>
    </location>
</feature>
<dbReference type="InterPro" id="IPR019434">
    <property type="entry name" value="DUF2423"/>
</dbReference>
<evidence type="ECO:0000256" key="1">
    <source>
        <dbReference type="SAM" id="MobiDB-lite"/>
    </source>
</evidence>
<proteinExistence type="predicted"/>
<sequence length="129" mass="14394">MAKSSRSSTKKANNRRKAATVFGPAELARDKRLSAKLLELAQQPKPEAEPVDVVMSEAIESGMVAEGVDDKNKGAQEETNAMVIDSESLCKVRSGKKRIEKRKRSRTSRIVFPKHGEQTMAKRRSRGRR</sequence>